<dbReference type="Pfam" id="PF08530">
    <property type="entry name" value="PepX_C"/>
    <property type="match status" value="1"/>
</dbReference>
<dbReference type="SUPFAM" id="SSF53474">
    <property type="entry name" value="alpha/beta-Hydrolases"/>
    <property type="match status" value="1"/>
</dbReference>
<dbReference type="Pfam" id="PF02129">
    <property type="entry name" value="Peptidase_S15"/>
    <property type="match status" value="1"/>
</dbReference>
<dbReference type="InterPro" id="IPR050585">
    <property type="entry name" value="Xaa-Pro_dipeptidyl-ppase/CocE"/>
</dbReference>
<name>A0ABU8DQR8_9ACTN</name>
<dbReference type="Proteomes" id="UP001361570">
    <property type="component" value="Unassembled WGS sequence"/>
</dbReference>
<sequence>MDKFSEHLGLAVSFRPANPLSESVPAVPDIDTRTFVLERGSVHGEGAYALPCDIVVDQDTPVTLRDGTVLWADVFRPATDDQVPVVLVYTCYSKRGGWWNTNFHATKFGVPAGDLSGLQAFEAPDPGAWCPKGYAIAYVDAAGTSRSGGDEVFMGEASGRNVHDVVEWLAEQAWCSGKVGLAGNSQLAMVQWAAAALRPPHLAAIAPWEGVSDLYREVSVRGGIPDPKFHTEDISAWIYGTNDTEDVIGANIERFPLMNSYWADKRADLARISVPAYVVASWTSPVHTHGTLQAFREIGSEQKWLRVHNDQEWIDAADPANVADLQRFFDRYLKDEDNGWEQTPRVRLSVLDPGGADVVGRAEQEWPLARQEWRTLFLDASTGGLTVTPVEESVAEYDGSDLTASATFSFLADQDLEVTGYLNLHLWVEADSDDLDLFAAVYKIDAEGRRKHHITLRADGARAYVQSLEADGKLPATLAYTGPVGRLRVSHRALDPQRSTPSEPFLTHATEERVQPGECVPVELALWPTAMVVHAGERLVVEVAGHPVGPLAAPNLPGGWLEIPTRNAGVHRIRTGGRYDSHLLLPVVP</sequence>
<dbReference type="InterPro" id="IPR000383">
    <property type="entry name" value="Xaa-Pro-like_dom"/>
</dbReference>
<evidence type="ECO:0000256" key="1">
    <source>
        <dbReference type="ARBA" id="ARBA00022801"/>
    </source>
</evidence>
<dbReference type="EMBL" id="JBAPLU010000004">
    <property type="protein sequence ID" value="MEI4271176.1"/>
    <property type="molecule type" value="Genomic_DNA"/>
</dbReference>
<dbReference type="SUPFAM" id="SSF49785">
    <property type="entry name" value="Galactose-binding domain-like"/>
    <property type="match status" value="1"/>
</dbReference>
<keyword evidence="4" id="KW-1185">Reference proteome</keyword>
<dbReference type="Gene3D" id="1.10.3020.20">
    <property type="match status" value="1"/>
</dbReference>
<dbReference type="RefSeq" id="WP_336403317.1">
    <property type="nucleotide sequence ID" value="NZ_JBAPLU010000004.1"/>
</dbReference>
<evidence type="ECO:0000259" key="2">
    <source>
        <dbReference type="SMART" id="SM00939"/>
    </source>
</evidence>
<dbReference type="InterPro" id="IPR005674">
    <property type="entry name" value="CocE/Ser_esterase"/>
</dbReference>
<accession>A0ABU8DQR8</accession>
<dbReference type="Gene3D" id="3.40.50.1820">
    <property type="entry name" value="alpha/beta hydrolase"/>
    <property type="match status" value="1"/>
</dbReference>
<dbReference type="GO" id="GO:0016787">
    <property type="term" value="F:hydrolase activity"/>
    <property type="evidence" value="ECO:0007669"/>
    <property type="project" value="UniProtKB-KW"/>
</dbReference>
<reference evidence="3 4" key="1">
    <citation type="submission" date="2024-03" db="EMBL/GenBank/DDBJ databases">
        <title>Draft genome sequence of Klenkia sp. LSe6-5.</title>
        <authorList>
            <person name="Duangmal K."/>
            <person name="Chantavorakit T."/>
        </authorList>
    </citation>
    <scope>NUCLEOTIDE SEQUENCE [LARGE SCALE GENOMIC DNA]</scope>
    <source>
        <strain evidence="3 4">LSe6-5</strain>
    </source>
</reference>
<dbReference type="InterPro" id="IPR008979">
    <property type="entry name" value="Galactose-bd-like_sf"/>
</dbReference>
<dbReference type="Gene3D" id="2.60.120.260">
    <property type="entry name" value="Galactose-binding domain-like"/>
    <property type="match status" value="1"/>
</dbReference>
<proteinExistence type="predicted"/>
<dbReference type="InterPro" id="IPR013736">
    <property type="entry name" value="Xaa-Pro_dipept_C"/>
</dbReference>
<protein>
    <submittedName>
        <fullName evidence="3">CocE/NonD family hydrolase</fullName>
    </submittedName>
</protein>
<dbReference type="InterPro" id="IPR029058">
    <property type="entry name" value="AB_hydrolase_fold"/>
</dbReference>
<organism evidence="3 4">
    <name type="scientific">Klenkia sesuvii</name>
    <dbReference type="NCBI Taxonomy" id="3103137"/>
    <lineage>
        <taxon>Bacteria</taxon>
        <taxon>Bacillati</taxon>
        <taxon>Actinomycetota</taxon>
        <taxon>Actinomycetes</taxon>
        <taxon>Geodermatophilales</taxon>
        <taxon>Geodermatophilaceae</taxon>
        <taxon>Klenkia</taxon>
    </lineage>
</organism>
<dbReference type="SMART" id="SM00939">
    <property type="entry name" value="PepX_C"/>
    <property type="match status" value="1"/>
</dbReference>
<gene>
    <name evidence="3" type="ORF">TEK04_05535</name>
</gene>
<evidence type="ECO:0000313" key="3">
    <source>
        <dbReference type="EMBL" id="MEI4271176.1"/>
    </source>
</evidence>
<dbReference type="PANTHER" id="PTHR43056:SF10">
    <property type="entry name" value="COCE_NOND FAMILY, PUTATIVE (AFU_ORTHOLOGUE AFUA_7G00600)-RELATED"/>
    <property type="match status" value="1"/>
</dbReference>
<dbReference type="PANTHER" id="PTHR43056">
    <property type="entry name" value="PEPTIDASE S9 PROLYL OLIGOPEPTIDASE"/>
    <property type="match status" value="1"/>
</dbReference>
<feature type="domain" description="Xaa-Pro dipeptidyl-peptidase C-terminal" evidence="2">
    <location>
        <begin position="326"/>
        <end position="584"/>
    </location>
</feature>
<evidence type="ECO:0000313" key="4">
    <source>
        <dbReference type="Proteomes" id="UP001361570"/>
    </source>
</evidence>
<dbReference type="NCBIfam" id="TIGR00976">
    <property type="entry name" value="CocE_NonD"/>
    <property type="match status" value="1"/>
</dbReference>
<comment type="caution">
    <text evidence="3">The sequence shown here is derived from an EMBL/GenBank/DDBJ whole genome shotgun (WGS) entry which is preliminary data.</text>
</comment>
<keyword evidence="1 3" id="KW-0378">Hydrolase</keyword>